<dbReference type="EMBL" id="AZBU02000014">
    <property type="protein sequence ID" value="TKR58023.1"/>
    <property type="molecule type" value="Genomic_DNA"/>
</dbReference>
<feature type="transmembrane region" description="Helical" evidence="1">
    <location>
        <begin position="219"/>
        <end position="237"/>
    </location>
</feature>
<dbReference type="Proteomes" id="UP000298663">
    <property type="component" value="Unassembled WGS sequence"/>
</dbReference>
<evidence type="ECO:0000256" key="1">
    <source>
        <dbReference type="SAM" id="Phobius"/>
    </source>
</evidence>
<name>A0A4U5LQ09_STECR</name>
<reference evidence="2 3" key="2">
    <citation type="journal article" date="2019" name="G3 (Bethesda)">
        <title>Hybrid Assembly of the Genome of the Entomopathogenic Nematode Steinernema carpocapsae Identifies the X-Chromosome.</title>
        <authorList>
            <person name="Serra L."/>
            <person name="Macchietto M."/>
            <person name="Macias-Munoz A."/>
            <person name="McGill C.J."/>
            <person name="Rodriguez I.M."/>
            <person name="Rodriguez B."/>
            <person name="Murad R."/>
            <person name="Mortazavi A."/>
        </authorList>
    </citation>
    <scope>NUCLEOTIDE SEQUENCE [LARGE SCALE GENOMIC DNA]</scope>
    <source>
        <strain evidence="2 3">ALL</strain>
    </source>
</reference>
<evidence type="ECO:0000313" key="2">
    <source>
        <dbReference type="EMBL" id="TKR58023.1"/>
    </source>
</evidence>
<feature type="transmembrane region" description="Helical" evidence="1">
    <location>
        <begin position="40"/>
        <end position="60"/>
    </location>
</feature>
<dbReference type="AlphaFoldDB" id="A0A4U5LQ09"/>
<feature type="transmembrane region" description="Helical" evidence="1">
    <location>
        <begin position="296"/>
        <end position="313"/>
    </location>
</feature>
<keyword evidence="3" id="KW-1185">Reference proteome</keyword>
<gene>
    <name evidence="2" type="ORF">L596_030650</name>
</gene>
<reference evidence="2 3" key="1">
    <citation type="journal article" date="2015" name="Genome Biol.">
        <title>Comparative genomics of Steinernema reveals deeply conserved gene regulatory networks.</title>
        <authorList>
            <person name="Dillman A.R."/>
            <person name="Macchietto M."/>
            <person name="Porter C.F."/>
            <person name="Rogers A."/>
            <person name="Williams B."/>
            <person name="Antoshechkin I."/>
            <person name="Lee M.M."/>
            <person name="Goodwin Z."/>
            <person name="Lu X."/>
            <person name="Lewis E.E."/>
            <person name="Goodrich-Blair H."/>
            <person name="Stock S.P."/>
            <person name="Adams B.J."/>
            <person name="Sternberg P.W."/>
            <person name="Mortazavi A."/>
        </authorList>
    </citation>
    <scope>NUCLEOTIDE SEQUENCE [LARGE SCALE GENOMIC DNA]</scope>
    <source>
        <strain evidence="2 3">ALL</strain>
    </source>
</reference>
<feature type="transmembrane region" description="Helical" evidence="1">
    <location>
        <begin position="177"/>
        <end position="199"/>
    </location>
</feature>
<accession>A0A4U5LQ09</accession>
<keyword evidence="1" id="KW-1133">Transmembrane helix</keyword>
<evidence type="ECO:0000313" key="3">
    <source>
        <dbReference type="Proteomes" id="UP000298663"/>
    </source>
</evidence>
<keyword evidence="1" id="KW-0472">Membrane</keyword>
<sequence length="315" mass="35991">MLPSVIAPSGRSSAMFNCVTASLVLIQMANNALFYFHTDAYPDVLLVYSWAWTNLAFAACATHPYSAFADVPLLAMTFLLVAKPFYFYKVAKRTARTFVVLAAEMAVLSPLLYAFAFHDFRVADEYRKILLSAIAVVVAVRYMVDTTSLEDDNIIWWVDIPPPSTAILSNMHEPFRYFGILGECLFSVIFVTSLCRIGLKNPLENAAYPVWRFFANLHLNIFHWNASMLLLFFPMYGESIEDVMWKLSRSFVCWVVRGAMISETPSNPENQRFSISFAVFIQCFLAILEHQLIDSLGSLFLTFYRLFLRLMFLKI</sequence>
<keyword evidence="1" id="KW-0812">Transmembrane</keyword>
<organism evidence="2 3">
    <name type="scientific">Steinernema carpocapsae</name>
    <name type="common">Entomopathogenic nematode</name>
    <dbReference type="NCBI Taxonomy" id="34508"/>
    <lineage>
        <taxon>Eukaryota</taxon>
        <taxon>Metazoa</taxon>
        <taxon>Ecdysozoa</taxon>
        <taxon>Nematoda</taxon>
        <taxon>Chromadorea</taxon>
        <taxon>Rhabditida</taxon>
        <taxon>Tylenchina</taxon>
        <taxon>Panagrolaimomorpha</taxon>
        <taxon>Strongyloidoidea</taxon>
        <taxon>Steinernematidae</taxon>
        <taxon>Steinernema</taxon>
    </lineage>
</organism>
<proteinExistence type="predicted"/>
<feature type="transmembrane region" description="Helical" evidence="1">
    <location>
        <begin position="12"/>
        <end position="34"/>
    </location>
</feature>
<feature type="transmembrane region" description="Helical" evidence="1">
    <location>
        <begin position="98"/>
        <end position="117"/>
    </location>
</feature>
<protein>
    <submittedName>
        <fullName evidence="2">Uncharacterized protein</fullName>
    </submittedName>
</protein>
<comment type="caution">
    <text evidence="2">The sequence shown here is derived from an EMBL/GenBank/DDBJ whole genome shotgun (WGS) entry which is preliminary data.</text>
</comment>
<feature type="transmembrane region" description="Helical" evidence="1">
    <location>
        <begin position="67"/>
        <end position="86"/>
    </location>
</feature>